<proteinExistence type="predicted"/>
<evidence type="ECO:0008006" key="4">
    <source>
        <dbReference type="Google" id="ProtNLM"/>
    </source>
</evidence>
<name>A0ABN2C0I8_9ACTN</name>
<evidence type="ECO:0000313" key="2">
    <source>
        <dbReference type="EMBL" id="GAA1550620.1"/>
    </source>
</evidence>
<evidence type="ECO:0000256" key="1">
    <source>
        <dbReference type="SAM" id="Phobius"/>
    </source>
</evidence>
<reference evidence="2 3" key="1">
    <citation type="journal article" date="2019" name="Int. J. Syst. Evol. Microbiol.">
        <title>The Global Catalogue of Microorganisms (GCM) 10K type strain sequencing project: providing services to taxonomists for standard genome sequencing and annotation.</title>
        <authorList>
            <consortium name="The Broad Institute Genomics Platform"/>
            <consortium name="The Broad Institute Genome Sequencing Center for Infectious Disease"/>
            <person name="Wu L."/>
            <person name="Ma J."/>
        </authorList>
    </citation>
    <scope>NUCLEOTIDE SEQUENCE [LARGE SCALE GENOMIC DNA]</scope>
    <source>
        <strain evidence="2 3">JCM 15572</strain>
    </source>
</reference>
<organism evidence="2 3">
    <name type="scientific">Kribbella hippodromi</name>
    <dbReference type="NCBI Taxonomy" id="434347"/>
    <lineage>
        <taxon>Bacteria</taxon>
        <taxon>Bacillati</taxon>
        <taxon>Actinomycetota</taxon>
        <taxon>Actinomycetes</taxon>
        <taxon>Propionibacteriales</taxon>
        <taxon>Kribbellaceae</taxon>
        <taxon>Kribbella</taxon>
    </lineage>
</organism>
<feature type="transmembrane region" description="Helical" evidence="1">
    <location>
        <begin position="198"/>
        <end position="219"/>
    </location>
</feature>
<keyword evidence="1" id="KW-0472">Membrane</keyword>
<feature type="transmembrane region" description="Helical" evidence="1">
    <location>
        <begin position="78"/>
        <end position="98"/>
    </location>
</feature>
<evidence type="ECO:0000313" key="3">
    <source>
        <dbReference type="Proteomes" id="UP001501705"/>
    </source>
</evidence>
<comment type="caution">
    <text evidence="2">The sequence shown here is derived from an EMBL/GenBank/DDBJ whole genome shotgun (WGS) entry which is preliminary data.</text>
</comment>
<sequence length="225" mass="23665">MLAVPYRLVRALMIAAAVIYCSLILEAIAGFPLNVHISFLSELSARDQATSPYARAMDLVSSLLTLTAVVLSRRARNVRWEISGVLISTALFAIGTMFDSFMPMACAPSVGTACRDSEEAGGQAGFALMLHEATSTIAGAGTIALGVFAVLAIRRYGWGGWFAKTVALLAAGVVVTQVWLGSVVAYETLSGAEVIAPGILQRVTTVLTCLLLGTLLPALRQACSR</sequence>
<protein>
    <recommendedName>
        <fullName evidence="4">DUF998 domain-containing protein</fullName>
    </recommendedName>
</protein>
<feature type="transmembrane region" description="Helical" evidence="1">
    <location>
        <begin position="133"/>
        <end position="153"/>
    </location>
</feature>
<accession>A0ABN2C0I8</accession>
<dbReference type="Proteomes" id="UP001501705">
    <property type="component" value="Unassembled WGS sequence"/>
</dbReference>
<feature type="transmembrane region" description="Helical" evidence="1">
    <location>
        <begin position="12"/>
        <end position="33"/>
    </location>
</feature>
<feature type="transmembrane region" description="Helical" evidence="1">
    <location>
        <begin position="165"/>
        <end position="186"/>
    </location>
</feature>
<dbReference type="Pfam" id="PF06197">
    <property type="entry name" value="DUF998"/>
    <property type="match status" value="1"/>
</dbReference>
<feature type="transmembrane region" description="Helical" evidence="1">
    <location>
        <begin position="53"/>
        <end position="71"/>
    </location>
</feature>
<keyword evidence="3" id="KW-1185">Reference proteome</keyword>
<dbReference type="RefSeq" id="WP_344231547.1">
    <property type="nucleotide sequence ID" value="NZ_BAAAPH010000001.1"/>
</dbReference>
<dbReference type="EMBL" id="BAAAPH010000001">
    <property type="protein sequence ID" value="GAA1550620.1"/>
    <property type="molecule type" value="Genomic_DNA"/>
</dbReference>
<keyword evidence="1" id="KW-0812">Transmembrane</keyword>
<keyword evidence="1" id="KW-1133">Transmembrane helix</keyword>
<dbReference type="InterPro" id="IPR009339">
    <property type="entry name" value="DUF998"/>
</dbReference>
<gene>
    <name evidence="2" type="ORF">GCM10009804_03990</name>
</gene>